<accession>A0A0C2DXA1</accession>
<reference evidence="1 2" key="1">
    <citation type="submission" date="2013-12" db="EMBL/GenBank/DDBJ databases">
        <title>Draft genome of the parsitic nematode Ancylostoma duodenale.</title>
        <authorList>
            <person name="Mitreva M."/>
        </authorList>
    </citation>
    <scope>NUCLEOTIDE SEQUENCE [LARGE SCALE GENOMIC DNA]</scope>
    <source>
        <strain evidence="1 2">Zhejiang</strain>
    </source>
</reference>
<gene>
    <name evidence="1" type="ORF">ANCDUO_02106</name>
</gene>
<evidence type="ECO:0000313" key="1">
    <source>
        <dbReference type="EMBL" id="KIH67562.1"/>
    </source>
</evidence>
<dbReference type="EMBL" id="KN726649">
    <property type="protein sequence ID" value="KIH67562.1"/>
    <property type="molecule type" value="Genomic_DNA"/>
</dbReference>
<protein>
    <submittedName>
        <fullName evidence="1">Uncharacterized protein</fullName>
    </submittedName>
</protein>
<dbReference type="OrthoDB" id="5852058at2759"/>
<evidence type="ECO:0000313" key="2">
    <source>
        <dbReference type="Proteomes" id="UP000054047"/>
    </source>
</evidence>
<proteinExistence type="predicted"/>
<organism evidence="1 2">
    <name type="scientific">Ancylostoma duodenale</name>
    <dbReference type="NCBI Taxonomy" id="51022"/>
    <lineage>
        <taxon>Eukaryota</taxon>
        <taxon>Metazoa</taxon>
        <taxon>Ecdysozoa</taxon>
        <taxon>Nematoda</taxon>
        <taxon>Chromadorea</taxon>
        <taxon>Rhabditida</taxon>
        <taxon>Rhabditina</taxon>
        <taxon>Rhabditomorpha</taxon>
        <taxon>Strongyloidea</taxon>
        <taxon>Ancylostomatidae</taxon>
        <taxon>Ancylostomatinae</taxon>
        <taxon>Ancylostoma</taxon>
    </lineage>
</organism>
<dbReference type="AlphaFoldDB" id="A0A0C2DXA1"/>
<dbReference type="Proteomes" id="UP000054047">
    <property type="component" value="Unassembled WGS sequence"/>
</dbReference>
<name>A0A0C2DXA1_9BILA</name>
<keyword evidence="2" id="KW-1185">Reference proteome</keyword>
<sequence>MADVISSIGEDDHVFGANATLTQAKEFQYLGSFLSADGTVGPVVRGRIECAWLKWRESTGILGT</sequence>